<evidence type="ECO:0000313" key="2">
    <source>
        <dbReference type="Proteomes" id="UP001319865"/>
    </source>
</evidence>
<evidence type="ECO:0000313" key="1">
    <source>
        <dbReference type="EMBL" id="BDB52765.1"/>
    </source>
</evidence>
<accession>A0ABM7V207</accession>
<keyword evidence="2" id="KW-1185">Reference proteome</keyword>
<sequence length="242" mass="27816">MKLKIAFLFLFFQIGFSQSEKTIKGTVLSDNFPMAKVDVVNFNSKKSTLTDTEGKFVLTGKLGEILIFIAKGYDLKRVVIDADMMLKQDNLVVLVKKPEELQEVLIVKTPSIHLSKDKKFEQDKLDDIAMDKLQKTLKNPGVYDGQTAGIDFFKIANMIGKLFSKEKEIVKVESPPIVFKDLIKNNFKPDFYTKTLHLKEDEVALFLEFCDVDPKARLLEKSNNQLMLLDFLHQKRDEFKKI</sequence>
<dbReference type="InterPro" id="IPR008969">
    <property type="entry name" value="CarboxyPept-like_regulatory"/>
</dbReference>
<reference evidence="1 2" key="2">
    <citation type="journal article" date="2022" name="Microorganisms">
        <title>Complete Genome Sequences of Two Flavobacterium ammonificans Strains and a Flavobacterium ammoniigenes Strain of Ammonifying Bacterioplankton Isolated from Surface River Water.</title>
        <authorList>
            <person name="Suda W."/>
            <person name="Ogata Y."/>
            <person name="Shindo C."/>
            <person name="Watanabe K."/>
        </authorList>
    </citation>
    <scope>NUCLEOTIDE SEQUENCE [LARGE SCALE GENOMIC DNA]</scope>
    <source>
        <strain evidence="1 2">GENT11</strain>
    </source>
</reference>
<protein>
    <recommendedName>
        <fullName evidence="3">Carboxypeptidase-like regulatory domain-containing protein</fullName>
    </recommendedName>
</protein>
<gene>
    <name evidence="1" type="ORF">GENT11_10770</name>
</gene>
<dbReference type="EMBL" id="AP025183">
    <property type="protein sequence ID" value="BDB52765.1"/>
    <property type="molecule type" value="Genomic_DNA"/>
</dbReference>
<dbReference type="Proteomes" id="UP001319865">
    <property type="component" value="Chromosome"/>
</dbReference>
<evidence type="ECO:0008006" key="3">
    <source>
        <dbReference type="Google" id="ProtNLM"/>
    </source>
</evidence>
<organism evidence="1 2">
    <name type="scientific">Flavobacterium ammonificans</name>
    <dbReference type="NCBI Taxonomy" id="1751056"/>
    <lineage>
        <taxon>Bacteria</taxon>
        <taxon>Pseudomonadati</taxon>
        <taxon>Bacteroidota</taxon>
        <taxon>Flavobacteriia</taxon>
        <taxon>Flavobacteriales</taxon>
        <taxon>Flavobacteriaceae</taxon>
        <taxon>Flavobacterium</taxon>
    </lineage>
</organism>
<proteinExistence type="predicted"/>
<dbReference type="SUPFAM" id="SSF49464">
    <property type="entry name" value="Carboxypeptidase regulatory domain-like"/>
    <property type="match status" value="1"/>
</dbReference>
<name>A0ABM7V207_9FLAO</name>
<reference evidence="1 2" key="1">
    <citation type="journal article" date="2022" name="Int. J. Syst. Evol. Microbiol.">
        <title>Flavobacterium ammonificans sp. nov. and Flavobacterium ammoniigenes sp. nov., ammonifying bacteria isolated from surface river water.</title>
        <authorList>
            <person name="Watanabe K."/>
            <person name="Kitamura T."/>
            <person name="Ogata Y."/>
            <person name="Shindo C."/>
            <person name="Suda W."/>
        </authorList>
    </citation>
    <scope>NUCLEOTIDE SEQUENCE [LARGE SCALE GENOMIC DNA]</scope>
    <source>
        <strain evidence="1 2">GENT11</strain>
    </source>
</reference>
<dbReference type="RefSeq" id="WP_229328728.1">
    <property type="nucleotide sequence ID" value="NZ_AP025183.1"/>
</dbReference>